<dbReference type="PANTHER" id="PTHR21087">
    <property type="entry name" value="SHIKIMATE KINASE"/>
    <property type="match status" value="1"/>
</dbReference>
<feature type="binding site" evidence="11">
    <location>
        <position position="118"/>
    </location>
    <ligand>
        <name>ATP</name>
        <dbReference type="ChEBI" id="CHEBI:30616"/>
    </ligand>
</feature>
<reference evidence="12" key="1">
    <citation type="submission" date="2020-10" db="EMBL/GenBank/DDBJ databases">
        <title>Sequencing the genomes of 1000 actinobacteria strains.</title>
        <authorList>
            <person name="Klenk H.-P."/>
        </authorList>
    </citation>
    <scope>NUCLEOTIDE SEQUENCE</scope>
    <source>
        <strain evidence="12">DSM 45354</strain>
    </source>
</reference>
<proteinExistence type="inferred from homology"/>
<organism evidence="12 13">
    <name type="scientific">Actinopolymorpha pittospori</name>
    <dbReference type="NCBI Taxonomy" id="648752"/>
    <lineage>
        <taxon>Bacteria</taxon>
        <taxon>Bacillati</taxon>
        <taxon>Actinomycetota</taxon>
        <taxon>Actinomycetes</taxon>
        <taxon>Propionibacteriales</taxon>
        <taxon>Actinopolymorphaceae</taxon>
        <taxon>Actinopolymorpha</taxon>
    </lineage>
</organism>
<feature type="binding site" evidence="11">
    <location>
        <position position="153"/>
    </location>
    <ligand>
        <name>ATP</name>
        <dbReference type="ChEBI" id="CHEBI:30616"/>
    </ligand>
</feature>
<dbReference type="GO" id="GO:0005524">
    <property type="term" value="F:ATP binding"/>
    <property type="evidence" value="ECO:0007669"/>
    <property type="project" value="UniProtKB-UniRule"/>
</dbReference>
<dbReference type="GO" id="GO:0000287">
    <property type="term" value="F:magnesium ion binding"/>
    <property type="evidence" value="ECO:0007669"/>
    <property type="project" value="UniProtKB-UniRule"/>
</dbReference>
<name>A0A927N258_9ACTN</name>
<comment type="pathway">
    <text evidence="1 11">Metabolic intermediate biosynthesis; chorismate biosynthesis; chorismate from D-erythrose 4-phosphate and phosphoenolpyruvate: step 5/7.</text>
</comment>
<evidence type="ECO:0000256" key="6">
    <source>
        <dbReference type="ARBA" id="ARBA00022741"/>
    </source>
</evidence>
<evidence type="ECO:0000256" key="5">
    <source>
        <dbReference type="ARBA" id="ARBA00022679"/>
    </source>
</evidence>
<comment type="function">
    <text evidence="11">Catalyzes the specific phosphorylation of the 3-hydroxyl group of shikimic acid using ATP as a cosubstrate.</text>
</comment>
<dbReference type="Gene3D" id="3.40.50.300">
    <property type="entry name" value="P-loop containing nucleotide triphosphate hydrolases"/>
    <property type="match status" value="1"/>
</dbReference>
<keyword evidence="11" id="KW-0479">Metal-binding</keyword>
<feature type="binding site" evidence="11">
    <location>
        <position position="136"/>
    </location>
    <ligand>
        <name>substrate</name>
    </ligand>
</feature>
<dbReference type="HAMAP" id="MF_00109">
    <property type="entry name" value="Shikimate_kinase"/>
    <property type="match status" value="1"/>
</dbReference>
<keyword evidence="4 11" id="KW-0028">Amino-acid biosynthesis</keyword>
<evidence type="ECO:0000256" key="9">
    <source>
        <dbReference type="ARBA" id="ARBA00023141"/>
    </source>
</evidence>
<evidence type="ECO:0000256" key="8">
    <source>
        <dbReference type="ARBA" id="ARBA00022840"/>
    </source>
</evidence>
<comment type="subunit">
    <text evidence="11">Monomer.</text>
</comment>
<evidence type="ECO:0000256" key="1">
    <source>
        <dbReference type="ARBA" id="ARBA00004842"/>
    </source>
</evidence>
<keyword evidence="11" id="KW-0963">Cytoplasm</keyword>
<keyword evidence="7 11" id="KW-0418">Kinase</keyword>
<dbReference type="InterPro" id="IPR000623">
    <property type="entry name" value="Shikimate_kinase/TSH1"/>
</dbReference>
<keyword evidence="5 11" id="KW-0808">Transferase</keyword>
<dbReference type="GO" id="GO:0008652">
    <property type="term" value="P:amino acid biosynthetic process"/>
    <property type="evidence" value="ECO:0007669"/>
    <property type="project" value="UniProtKB-KW"/>
</dbReference>
<feature type="binding site" evidence="11">
    <location>
        <position position="81"/>
    </location>
    <ligand>
        <name>substrate</name>
    </ligand>
</feature>
<dbReference type="GO" id="GO:0009423">
    <property type="term" value="P:chorismate biosynthetic process"/>
    <property type="evidence" value="ECO:0007669"/>
    <property type="project" value="UniProtKB-UniRule"/>
</dbReference>
<feature type="binding site" evidence="11">
    <location>
        <position position="35"/>
    </location>
    <ligand>
        <name>substrate</name>
    </ligand>
</feature>
<gene>
    <name evidence="11" type="primary">aroK</name>
    <name evidence="12" type="ORF">HEB94_007220</name>
</gene>
<dbReference type="EC" id="2.7.1.71" evidence="3 11"/>
<dbReference type="RefSeq" id="WP_192753751.1">
    <property type="nucleotide sequence ID" value="NZ_BAABJL010000095.1"/>
</dbReference>
<evidence type="ECO:0000313" key="13">
    <source>
        <dbReference type="Proteomes" id="UP000638648"/>
    </source>
</evidence>
<evidence type="ECO:0000256" key="10">
    <source>
        <dbReference type="ARBA" id="ARBA00048567"/>
    </source>
</evidence>
<dbReference type="PANTHER" id="PTHR21087:SF16">
    <property type="entry name" value="SHIKIMATE KINASE 1, CHLOROPLASTIC"/>
    <property type="match status" value="1"/>
</dbReference>
<sequence length="167" mass="17630">MTAPKVILIGPPGAGKTTVGELVAQRLGVTFRDTDTDVETEAGSVIADIFVERGEAAFRQLERAAVVRAIAEHDGVLALGGGAILDAETRKDLCSQRVVFLDVSLADAAHRVGLDTSRPLLLGNVRGQLKQLMDARRPLYGEVASTVVSTDGRDPSDIADEVLGALR</sequence>
<dbReference type="PROSITE" id="PS01128">
    <property type="entry name" value="SHIKIMATE_KINASE"/>
    <property type="match status" value="1"/>
</dbReference>
<dbReference type="GO" id="GO:0005829">
    <property type="term" value="C:cytosol"/>
    <property type="evidence" value="ECO:0007669"/>
    <property type="project" value="TreeGrafter"/>
</dbReference>
<dbReference type="Proteomes" id="UP000638648">
    <property type="component" value="Unassembled WGS sequence"/>
</dbReference>
<dbReference type="InterPro" id="IPR023000">
    <property type="entry name" value="Shikimate_kinase_CS"/>
</dbReference>
<evidence type="ECO:0000256" key="4">
    <source>
        <dbReference type="ARBA" id="ARBA00022605"/>
    </source>
</evidence>
<keyword evidence="6 11" id="KW-0547">Nucleotide-binding</keyword>
<protein>
    <recommendedName>
        <fullName evidence="3 11">Shikimate kinase</fullName>
        <shortName evidence="11">SK</shortName>
        <ecNumber evidence="3 11">2.7.1.71</ecNumber>
    </recommendedName>
</protein>
<dbReference type="InterPro" id="IPR031322">
    <property type="entry name" value="Shikimate/glucono_kinase"/>
</dbReference>
<accession>A0A927N258</accession>
<evidence type="ECO:0000256" key="11">
    <source>
        <dbReference type="HAMAP-Rule" id="MF_00109"/>
    </source>
</evidence>
<dbReference type="Pfam" id="PF01202">
    <property type="entry name" value="SKI"/>
    <property type="match status" value="1"/>
</dbReference>
<keyword evidence="8 11" id="KW-0067">ATP-binding</keyword>
<comment type="catalytic activity">
    <reaction evidence="10 11">
        <text>shikimate + ATP = 3-phosphoshikimate + ADP + H(+)</text>
        <dbReference type="Rhea" id="RHEA:13121"/>
        <dbReference type="ChEBI" id="CHEBI:15378"/>
        <dbReference type="ChEBI" id="CHEBI:30616"/>
        <dbReference type="ChEBI" id="CHEBI:36208"/>
        <dbReference type="ChEBI" id="CHEBI:145989"/>
        <dbReference type="ChEBI" id="CHEBI:456216"/>
        <dbReference type="EC" id="2.7.1.71"/>
    </reaction>
</comment>
<dbReference type="AlphaFoldDB" id="A0A927N258"/>
<dbReference type="GO" id="GO:0004765">
    <property type="term" value="F:shikimate kinase activity"/>
    <property type="evidence" value="ECO:0007669"/>
    <property type="project" value="UniProtKB-UniRule"/>
</dbReference>
<keyword evidence="11" id="KW-0460">Magnesium</keyword>
<comment type="cofactor">
    <cofactor evidence="11">
        <name>Mg(2+)</name>
        <dbReference type="ChEBI" id="CHEBI:18420"/>
    </cofactor>
    <text evidence="11">Binds 1 Mg(2+) ion per subunit.</text>
</comment>
<feature type="binding site" evidence="11">
    <location>
        <position position="17"/>
    </location>
    <ligand>
        <name>Mg(2+)</name>
        <dbReference type="ChEBI" id="CHEBI:18420"/>
    </ligand>
</feature>
<feature type="binding site" evidence="11">
    <location>
        <begin position="13"/>
        <end position="18"/>
    </location>
    <ligand>
        <name>ATP</name>
        <dbReference type="ChEBI" id="CHEBI:30616"/>
    </ligand>
</feature>
<evidence type="ECO:0000313" key="12">
    <source>
        <dbReference type="EMBL" id="MBE1610372.1"/>
    </source>
</evidence>
<dbReference type="SUPFAM" id="SSF52540">
    <property type="entry name" value="P-loop containing nucleoside triphosphate hydrolases"/>
    <property type="match status" value="1"/>
</dbReference>
<comment type="similarity">
    <text evidence="2 11">Belongs to the shikimate kinase family.</text>
</comment>
<dbReference type="InterPro" id="IPR027417">
    <property type="entry name" value="P-loop_NTPase"/>
</dbReference>
<dbReference type="GO" id="GO:0009073">
    <property type="term" value="P:aromatic amino acid family biosynthetic process"/>
    <property type="evidence" value="ECO:0007669"/>
    <property type="project" value="UniProtKB-KW"/>
</dbReference>
<dbReference type="EMBL" id="JADBEM010000001">
    <property type="protein sequence ID" value="MBE1610372.1"/>
    <property type="molecule type" value="Genomic_DNA"/>
</dbReference>
<dbReference type="CDD" id="cd00464">
    <property type="entry name" value="SK"/>
    <property type="match status" value="1"/>
</dbReference>
<keyword evidence="9 11" id="KW-0057">Aromatic amino acid biosynthesis</keyword>
<evidence type="ECO:0000256" key="3">
    <source>
        <dbReference type="ARBA" id="ARBA00012154"/>
    </source>
</evidence>
<comment type="subcellular location">
    <subcellularLocation>
        <location evidence="11">Cytoplasm</location>
    </subcellularLocation>
</comment>
<keyword evidence="13" id="KW-1185">Reference proteome</keyword>
<feature type="binding site" evidence="11">
    <location>
        <position position="59"/>
    </location>
    <ligand>
        <name>substrate</name>
    </ligand>
</feature>
<dbReference type="PRINTS" id="PR01100">
    <property type="entry name" value="SHIKIMTKNASE"/>
</dbReference>
<evidence type="ECO:0000256" key="2">
    <source>
        <dbReference type="ARBA" id="ARBA00006997"/>
    </source>
</evidence>
<evidence type="ECO:0000256" key="7">
    <source>
        <dbReference type="ARBA" id="ARBA00022777"/>
    </source>
</evidence>
<comment type="caution">
    <text evidence="12">The sequence shown here is derived from an EMBL/GenBank/DDBJ whole genome shotgun (WGS) entry which is preliminary data.</text>
</comment>